<name>A0A419UU14_9BACL</name>
<sequence length="71" mass="8587">MFKKDRIYHAGQQRLAAKTEELKHEFESFQLIIEKSLDPSAETIAYLKIKKAKYMFLLKEMRYQQSFQKNK</sequence>
<evidence type="ECO:0000313" key="2">
    <source>
        <dbReference type="Proteomes" id="UP000285120"/>
    </source>
</evidence>
<comment type="caution">
    <text evidence="1">The sequence shown here is derived from an EMBL/GenBank/DDBJ whole genome shotgun (WGS) entry which is preliminary data.</text>
</comment>
<organism evidence="1 2">
    <name type="scientific">Sinobaca qinghaiensis</name>
    <dbReference type="NCBI Taxonomy" id="342944"/>
    <lineage>
        <taxon>Bacteria</taxon>
        <taxon>Bacillati</taxon>
        <taxon>Bacillota</taxon>
        <taxon>Bacilli</taxon>
        <taxon>Bacillales</taxon>
        <taxon>Sporolactobacillaceae</taxon>
        <taxon>Sinobaca</taxon>
    </lineage>
</organism>
<reference evidence="1 2" key="1">
    <citation type="submission" date="2018-09" db="EMBL/GenBank/DDBJ databases">
        <title>Genomic Encyclopedia of Archaeal and Bacterial Type Strains, Phase II (KMG-II): from individual species to whole genera.</title>
        <authorList>
            <person name="Goeker M."/>
        </authorList>
    </citation>
    <scope>NUCLEOTIDE SEQUENCE [LARGE SCALE GENOMIC DNA]</scope>
    <source>
        <strain evidence="1 2">DSM 17008</strain>
    </source>
</reference>
<dbReference type="Pfam" id="PF10704">
    <property type="entry name" value="DUF2508"/>
    <property type="match status" value="1"/>
</dbReference>
<keyword evidence="2" id="KW-1185">Reference proteome</keyword>
<gene>
    <name evidence="1" type="ORF">ATL39_3329</name>
</gene>
<dbReference type="Proteomes" id="UP000285120">
    <property type="component" value="Unassembled WGS sequence"/>
</dbReference>
<dbReference type="InterPro" id="IPR019644">
    <property type="entry name" value="DUF2508"/>
</dbReference>
<dbReference type="RefSeq" id="WP_170146972.1">
    <property type="nucleotide sequence ID" value="NZ_RAPK01000013.1"/>
</dbReference>
<dbReference type="EMBL" id="RAPK01000013">
    <property type="protein sequence ID" value="RKD68060.1"/>
    <property type="molecule type" value="Genomic_DNA"/>
</dbReference>
<protein>
    <submittedName>
        <fullName evidence="1">Uncharacterized protein DUF2508</fullName>
    </submittedName>
</protein>
<dbReference type="AlphaFoldDB" id="A0A419UU14"/>
<evidence type="ECO:0000313" key="1">
    <source>
        <dbReference type="EMBL" id="RKD68060.1"/>
    </source>
</evidence>
<proteinExistence type="predicted"/>
<accession>A0A419UU14</accession>